<dbReference type="Pfam" id="PF00400">
    <property type="entry name" value="WD40"/>
    <property type="match status" value="8"/>
</dbReference>
<dbReference type="PANTHER" id="PTHR19854">
    <property type="entry name" value="TRANSDUCIN BETA-LIKE 3"/>
    <property type="match status" value="1"/>
</dbReference>
<dbReference type="EMBL" id="JAEUBG010004464">
    <property type="protein sequence ID" value="KAH3681338.1"/>
    <property type="molecule type" value="Genomic_DNA"/>
</dbReference>
<dbReference type="InterPro" id="IPR020472">
    <property type="entry name" value="WD40_PAC1"/>
</dbReference>
<feature type="domain" description="U3 small nucleolar RNA-associated protein 13 C-terminal" evidence="6">
    <location>
        <begin position="646"/>
        <end position="786"/>
    </location>
</feature>
<dbReference type="InterPro" id="IPR019775">
    <property type="entry name" value="WD40_repeat_CS"/>
</dbReference>
<dbReference type="InterPro" id="IPR011047">
    <property type="entry name" value="Quinoprotein_ADH-like_sf"/>
</dbReference>
<feature type="repeat" description="WD" evidence="5">
    <location>
        <begin position="509"/>
        <end position="550"/>
    </location>
</feature>
<keyword evidence="2 5" id="KW-0853">WD repeat</keyword>
<dbReference type="GO" id="GO:0000480">
    <property type="term" value="P:endonucleolytic cleavage in 5'-ETS of tricistronic rRNA transcript (SSU-rRNA, 5.8S rRNA, LSU-rRNA)"/>
    <property type="evidence" value="ECO:0007669"/>
    <property type="project" value="TreeGrafter"/>
</dbReference>
<evidence type="ECO:0000256" key="5">
    <source>
        <dbReference type="PROSITE-ProRule" id="PRU00221"/>
    </source>
</evidence>
<dbReference type="PROSITE" id="PS50294">
    <property type="entry name" value="WD_REPEATS_REGION"/>
    <property type="match status" value="5"/>
</dbReference>
<protein>
    <recommendedName>
        <fullName evidence="6">U3 small nucleolar RNA-associated protein 13 C-terminal domain-containing protein</fullName>
    </recommendedName>
</protein>
<dbReference type="SMART" id="SM00320">
    <property type="entry name" value="WD40"/>
    <property type="match status" value="11"/>
</dbReference>
<dbReference type="GO" id="GO:0000472">
    <property type="term" value="P:endonucleolytic cleavage to generate mature 5'-end of SSU-rRNA from (SSU-rRNA, 5.8S rRNA, LSU-rRNA)"/>
    <property type="evidence" value="ECO:0007669"/>
    <property type="project" value="TreeGrafter"/>
</dbReference>
<feature type="repeat" description="WD" evidence="5">
    <location>
        <begin position="360"/>
        <end position="401"/>
    </location>
</feature>
<dbReference type="PROSITE" id="PS00678">
    <property type="entry name" value="WD_REPEATS_1"/>
    <property type="match status" value="1"/>
</dbReference>
<accession>A0A9P8PZR1</accession>
<evidence type="ECO:0000256" key="4">
    <source>
        <dbReference type="ARBA" id="ARBA00023242"/>
    </source>
</evidence>
<dbReference type="SUPFAM" id="SSF50998">
    <property type="entry name" value="Quinoprotein alcohol dehydrogenase-like"/>
    <property type="match status" value="1"/>
</dbReference>
<evidence type="ECO:0000256" key="2">
    <source>
        <dbReference type="ARBA" id="ARBA00022574"/>
    </source>
</evidence>
<keyword evidence="8" id="KW-1185">Reference proteome</keyword>
<dbReference type="AlphaFoldDB" id="A0A9P8PZR1"/>
<dbReference type="Pfam" id="PF08625">
    <property type="entry name" value="Utp13"/>
    <property type="match status" value="1"/>
</dbReference>
<feature type="repeat" description="WD" evidence="5">
    <location>
        <begin position="551"/>
        <end position="592"/>
    </location>
</feature>
<evidence type="ECO:0000256" key="1">
    <source>
        <dbReference type="ARBA" id="ARBA00004604"/>
    </source>
</evidence>
<dbReference type="GO" id="GO:0032040">
    <property type="term" value="C:small-subunit processome"/>
    <property type="evidence" value="ECO:0007669"/>
    <property type="project" value="InterPro"/>
</dbReference>
<dbReference type="InterPro" id="IPR015943">
    <property type="entry name" value="WD40/YVTN_repeat-like_dom_sf"/>
</dbReference>
<dbReference type="InterPro" id="IPR036322">
    <property type="entry name" value="WD40_repeat_dom_sf"/>
</dbReference>
<feature type="repeat" description="WD" evidence="5">
    <location>
        <begin position="137"/>
        <end position="182"/>
    </location>
</feature>
<evidence type="ECO:0000313" key="7">
    <source>
        <dbReference type="EMBL" id="KAH3681338.1"/>
    </source>
</evidence>
<dbReference type="InterPro" id="IPR013934">
    <property type="entry name" value="Utp13_C"/>
</dbReference>
<comment type="caution">
    <text evidence="7">The sequence shown here is derived from an EMBL/GenBank/DDBJ whole genome shotgun (WGS) entry which is preliminary data.</text>
</comment>
<dbReference type="Gene3D" id="2.130.10.10">
    <property type="entry name" value="YVTN repeat-like/Quinoprotein amine dehydrogenase"/>
    <property type="match status" value="3"/>
</dbReference>
<reference evidence="7" key="2">
    <citation type="submission" date="2021-01" db="EMBL/GenBank/DDBJ databases">
        <authorList>
            <person name="Schikora-Tamarit M.A."/>
        </authorList>
    </citation>
    <scope>NUCLEOTIDE SEQUENCE</scope>
    <source>
        <strain evidence="7">CBS2887</strain>
    </source>
</reference>
<feature type="repeat" description="WD" evidence="5">
    <location>
        <begin position="467"/>
        <end position="508"/>
    </location>
</feature>
<evidence type="ECO:0000313" key="8">
    <source>
        <dbReference type="Proteomes" id="UP000774326"/>
    </source>
</evidence>
<dbReference type="PRINTS" id="PR00320">
    <property type="entry name" value="GPROTEINBRPT"/>
</dbReference>
<dbReference type="GO" id="GO:0034511">
    <property type="term" value="F:U3 snoRNA binding"/>
    <property type="evidence" value="ECO:0007669"/>
    <property type="project" value="TreeGrafter"/>
</dbReference>
<dbReference type="PANTHER" id="PTHR19854:SF15">
    <property type="entry name" value="TRANSDUCIN BETA-LIKE PROTEIN 3"/>
    <property type="match status" value="1"/>
</dbReference>
<dbReference type="GO" id="GO:0030686">
    <property type="term" value="C:90S preribosome"/>
    <property type="evidence" value="ECO:0007669"/>
    <property type="project" value="TreeGrafter"/>
</dbReference>
<sequence length="790" mass="87816">MMSLKTTYTNTELGPFYVGGALASLTSDGSILATAVEEDIVITDLTTNEPLHKLEGDGEQITCLQLTPDGKFLAVVSQSQQLRIFNLHESRFIKNHKLSSPVFLSAADPTSTLFSFGGSDGSVIVFDIENGFITHSFKGHGSTISALKFHGELNSSNWKLISGDTTGLIKVWDLVKRKALATLNEHNSAVRGLAIGGGSESQFLVSGGRDDILMVWDTKNWKVKNTISVQQQVEACGFISEDLIYSAGGDAVLKIWELSSGNLYAQSAQPIEELMISGVLPVEDDKLYLVLSDQTLFELDLTLIEQGETIEISKKIAGNHGTIADMRYVGPNMNLIALATNSPGLRVIDPINKPLEVDIYEGHTDLLNALDTTANGLWIATAAKDNEARLWRYDEDSEKFEIYAIFKGHAGSVSAVALPRADDDSKYPKFLITGSSDLTIKKWKVPKPSKNNTDELPYIVKTSDYTRRAHEKDINALDISPNDEFFATASYDKTGKVWDLESGETIGILKGHKRGLWDIKFCKFDKILATTSGDKTAKLWSLTDFKCVKTFEGHTNSVQKVEFLNKENQIITTGADGLVKIWDTTVGEDLKTYDQHANRIWALLVKNEGEEFVTADADGVFQFWVDNTEEVNAKEEEASRLRVEQEQSLQNFMSSGKWGEAFLLALTLDQPMRLYNVLKNSILANSAPEEFVIGEEIDSTLSKLNDDQILLLFKRVRTWNVNARFFQVSQKLIKAVFKILSVDKLIEIPGLAAIVETILPYNDRHFSRLDNLVEQSFILDYSIGEMNKLV</sequence>
<dbReference type="SUPFAM" id="SSF50978">
    <property type="entry name" value="WD40 repeat-like"/>
    <property type="match status" value="1"/>
</dbReference>
<gene>
    <name evidence="7" type="ORF">WICPIJ_007691</name>
</gene>
<comment type="subcellular location">
    <subcellularLocation>
        <location evidence="1">Nucleus</location>
        <location evidence="1">Nucleolus</location>
    </subcellularLocation>
</comment>
<dbReference type="OrthoDB" id="5414888at2759"/>
<keyword evidence="4" id="KW-0539">Nucleus</keyword>
<organism evidence="7 8">
    <name type="scientific">Wickerhamomyces pijperi</name>
    <name type="common">Yeast</name>
    <name type="synonym">Pichia pijperi</name>
    <dbReference type="NCBI Taxonomy" id="599730"/>
    <lineage>
        <taxon>Eukaryota</taxon>
        <taxon>Fungi</taxon>
        <taxon>Dikarya</taxon>
        <taxon>Ascomycota</taxon>
        <taxon>Saccharomycotina</taxon>
        <taxon>Saccharomycetes</taxon>
        <taxon>Phaffomycetales</taxon>
        <taxon>Wickerhamomycetaceae</taxon>
        <taxon>Wickerhamomyces</taxon>
    </lineage>
</organism>
<evidence type="ECO:0000259" key="6">
    <source>
        <dbReference type="Pfam" id="PF08625"/>
    </source>
</evidence>
<name>A0A9P8PZR1_WICPI</name>
<dbReference type="Proteomes" id="UP000774326">
    <property type="component" value="Unassembled WGS sequence"/>
</dbReference>
<dbReference type="CDD" id="cd00200">
    <property type="entry name" value="WD40"/>
    <property type="match status" value="1"/>
</dbReference>
<dbReference type="PROSITE" id="PS50082">
    <property type="entry name" value="WD_REPEATS_2"/>
    <property type="match status" value="6"/>
</dbReference>
<keyword evidence="3" id="KW-0677">Repeat</keyword>
<proteinExistence type="predicted"/>
<reference evidence="7" key="1">
    <citation type="journal article" date="2021" name="Open Biol.">
        <title>Shared evolutionary footprints suggest mitochondrial oxidative damage underlies multiple complex I losses in fungi.</title>
        <authorList>
            <person name="Schikora-Tamarit M.A."/>
            <person name="Marcet-Houben M."/>
            <person name="Nosek J."/>
            <person name="Gabaldon T."/>
        </authorList>
    </citation>
    <scope>NUCLEOTIDE SEQUENCE</scope>
    <source>
        <strain evidence="7">CBS2887</strain>
    </source>
</reference>
<evidence type="ECO:0000256" key="3">
    <source>
        <dbReference type="ARBA" id="ARBA00022737"/>
    </source>
</evidence>
<feature type="repeat" description="WD" evidence="5">
    <location>
        <begin position="183"/>
        <end position="226"/>
    </location>
</feature>
<dbReference type="InterPro" id="IPR001680">
    <property type="entry name" value="WD40_rpt"/>
</dbReference>